<accession>A0AAP0WP27</accession>
<reference evidence="1 2" key="1">
    <citation type="journal article" date="2024" name="Plant J.">
        <title>Genome sequences and population genomics reveal climatic adaptation and genomic divergence between two closely related sweetgum species.</title>
        <authorList>
            <person name="Xu W.Q."/>
            <person name="Ren C.Q."/>
            <person name="Zhang X.Y."/>
            <person name="Comes H.P."/>
            <person name="Liu X.H."/>
            <person name="Li Y.G."/>
            <person name="Kettle C.J."/>
            <person name="Jalonen R."/>
            <person name="Gaisberger H."/>
            <person name="Ma Y.Z."/>
            <person name="Qiu Y.X."/>
        </authorList>
    </citation>
    <scope>NUCLEOTIDE SEQUENCE [LARGE SCALE GENOMIC DNA]</scope>
    <source>
        <strain evidence="1">Hangzhou</strain>
    </source>
</reference>
<protein>
    <submittedName>
        <fullName evidence="1">Uncharacterized protein</fullName>
    </submittedName>
</protein>
<evidence type="ECO:0000313" key="2">
    <source>
        <dbReference type="Proteomes" id="UP001415857"/>
    </source>
</evidence>
<evidence type="ECO:0000313" key="1">
    <source>
        <dbReference type="EMBL" id="KAK9274406.1"/>
    </source>
</evidence>
<comment type="caution">
    <text evidence="1">The sequence shown here is derived from an EMBL/GenBank/DDBJ whole genome shotgun (WGS) entry which is preliminary data.</text>
</comment>
<dbReference type="EMBL" id="JBBPBK010000012">
    <property type="protein sequence ID" value="KAK9274406.1"/>
    <property type="molecule type" value="Genomic_DNA"/>
</dbReference>
<organism evidence="1 2">
    <name type="scientific">Liquidambar formosana</name>
    <name type="common">Formosan gum</name>
    <dbReference type="NCBI Taxonomy" id="63359"/>
    <lineage>
        <taxon>Eukaryota</taxon>
        <taxon>Viridiplantae</taxon>
        <taxon>Streptophyta</taxon>
        <taxon>Embryophyta</taxon>
        <taxon>Tracheophyta</taxon>
        <taxon>Spermatophyta</taxon>
        <taxon>Magnoliopsida</taxon>
        <taxon>eudicotyledons</taxon>
        <taxon>Gunneridae</taxon>
        <taxon>Pentapetalae</taxon>
        <taxon>Saxifragales</taxon>
        <taxon>Altingiaceae</taxon>
        <taxon>Liquidambar</taxon>
    </lineage>
</organism>
<name>A0AAP0WP27_LIQFO</name>
<dbReference type="Proteomes" id="UP001415857">
    <property type="component" value="Unassembled WGS sequence"/>
</dbReference>
<sequence length="138" mass="15741">MVCAYASIPKKKSGRGSLESLTTWWDRLTPDTQQLVSDVGFGTVAAVTIHRATSNTLVFCLAERWWDTTHTLHLAGREWTLTPYDFHRLTGLRMRGRSFTFELTEDQRKALTQRLLGMPCPNATMKYPALYNEFLGRG</sequence>
<keyword evidence="2" id="KW-1185">Reference proteome</keyword>
<gene>
    <name evidence="1" type="ORF">L1049_019220</name>
</gene>
<dbReference type="AlphaFoldDB" id="A0AAP0WP27"/>
<proteinExistence type="predicted"/>